<evidence type="ECO:0000313" key="4">
    <source>
        <dbReference type="Proteomes" id="UP000265692"/>
    </source>
</evidence>
<sequence>MNYTVKVQWGDTDAAGIVFFPNYYKWMDEATHALFSEIGYPTDQLMKDHLAIPLLETHCVFKQAVSFNVELSIQTSIEFVKEKVFKVNYQFYLEDRLIAEGYGVRAWTSTEGKLKAVPIPEDLRDLLLQHKEEEV</sequence>
<dbReference type="CDD" id="cd00586">
    <property type="entry name" value="4HBT"/>
    <property type="match status" value="1"/>
</dbReference>
<evidence type="ECO:0000256" key="2">
    <source>
        <dbReference type="ARBA" id="ARBA00022801"/>
    </source>
</evidence>
<organism evidence="3 4">
    <name type="scientific">Ureibacillus yapensis</name>
    <dbReference type="NCBI Taxonomy" id="2304605"/>
    <lineage>
        <taxon>Bacteria</taxon>
        <taxon>Bacillati</taxon>
        <taxon>Bacillota</taxon>
        <taxon>Bacilli</taxon>
        <taxon>Bacillales</taxon>
        <taxon>Caryophanaceae</taxon>
        <taxon>Ureibacillus</taxon>
    </lineage>
</organism>
<dbReference type="InterPro" id="IPR006684">
    <property type="entry name" value="YbgC/YbaW"/>
</dbReference>
<protein>
    <submittedName>
        <fullName evidence="3">Acyl-CoA thioesterase</fullName>
    </submittedName>
</protein>
<dbReference type="AlphaFoldDB" id="A0A396SEZ6"/>
<dbReference type="RefSeq" id="WP_118875628.1">
    <property type="nucleotide sequence ID" value="NZ_QWEI01000002.1"/>
</dbReference>
<comment type="similarity">
    <text evidence="1">Belongs to the 4-hydroxybenzoyl-CoA thioesterase family.</text>
</comment>
<comment type="caution">
    <text evidence="3">The sequence shown here is derived from an EMBL/GenBank/DDBJ whole genome shotgun (WGS) entry which is preliminary data.</text>
</comment>
<keyword evidence="2" id="KW-0378">Hydrolase</keyword>
<dbReference type="EMBL" id="QWEI01000002">
    <property type="protein sequence ID" value="RHW38596.1"/>
    <property type="molecule type" value="Genomic_DNA"/>
</dbReference>
<dbReference type="Proteomes" id="UP000265692">
    <property type="component" value="Unassembled WGS sequence"/>
</dbReference>
<dbReference type="PANTHER" id="PTHR31793:SF27">
    <property type="entry name" value="NOVEL THIOESTERASE SUPERFAMILY DOMAIN AND SAPOSIN A-TYPE DOMAIN CONTAINING PROTEIN (0610012H03RIK)"/>
    <property type="match status" value="1"/>
</dbReference>
<dbReference type="GO" id="GO:0047617">
    <property type="term" value="F:fatty acyl-CoA hydrolase activity"/>
    <property type="evidence" value="ECO:0007669"/>
    <property type="project" value="TreeGrafter"/>
</dbReference>
<dbReference type="Pfam" id="PF13279">
    <property type="entry name" value="4HBT_2"/>
    <property type="match status" value="1"/>
</dbReference>
<gene>
    <name evidence="3" type="ORF">D1B33_06885</name>
</gene>
<dbReference type="OrthoDB" id="9800856at2"/>
<evidence type="ECO:0000256" key="1">
    <source>
        <dbReference type="ARBA" id="ARBA00005953"/>
    </source>
</evidence>
<dbReference type="PIRSF" id="PIRSF003230">
    <property type="entry name" value="YbgC"/>
    <property type="match status" value="1"/>
</dbReference>
<dbReference type="Gene3D" id="3.10.129.10">
    <property type="entry name" value="Hotdog Thioesterase"/>
    <property type="match status" value="1"/>
</dbReference>
<proteinExistence type="inferred from homology"/>
<evidence type="ECO:0000313" key="3">
    <source>
        <dbReference type="EMBL" id="RHW38596.1"/>
    </source>
</evidence>
<accession>A0A396SEZ6</accession>
<reference evidence="3 4" key="1">
    <citation type="submission" date="2018-08" db="EMBL/GenBank/DDBJ databases">
        <title>Lysinibacillus sp. YLB-03 draft genome sequence.</title>
        <authorList>
            <person name="Yu L."/>
        </authorList>
    </citation>
    <scope>NUCLEOTIDE SEQUENCE [LARGE SCALE GENOMIC DNA]</scope>
    <source>
        <strain evidence="3 4">YLB-03</strain>
    </source>
</reference>
<dbReference type="InterPro" id="IPR029069">
    <property type="entry name" value="HotDog_dom_sf"/>
</dbReference>
<keyword evidence="4" id="KW-1185">Reference proteome</keyword>
<name>A0A396SEZ6_9BACL</name>
<dbReference type="InterPro" id="IPR050563">
    <property type="entry name" value="4-hydroxybenzoyl-CoA_TE"/>
</dbReference>
<dbReference type="SUPFAM" id="SSF54637">
    <property type="entry name" value="Thioesterase/thiol ester dehydrase-isomerase"/>
    <property type="match status" value="1"/>
</dbReference>
<dbReference type="PANTHER" id="PTHR31793">
    <property type="entry name" value="4-HYDROXYBENZOYL-COA THIOESTERASE FAMILY MEMBER"/>
    <property type="match status" value="1"/>
</dbReference>